<dbReference type="PROSITE" id="PS50994">
    <property type="entry name" value="INTEGRASE"/>
    <property type="match status" value="1"/>
</dbReference>
<protein>
    <submittedName>
        <fullName evidence="2">DDE-type integrase/transposase/recombinase</fullName>
    </submittedName>
</protein>
<dbReference type="Pfam" id="PF00665">
    <property type="entry name" value="rve"/>
    <property type="match status" value="1"/>
</dbReference>
<feature type="domain" description="Integrase catalytic" evidence="1">
    <location>
        <begin position="102"/>
        <end position="199"/>
    </location>
</feature>
<reference evidence="2 3" key="1">
    <citation type="submission" date="2021-03" db="EMBL/GenBank/DDBJ databases">
        <authorList>
            <person name="Xin L."/>
        </authorList>
    </citation>
    <scope>NUCLEOTIDE SEQUENCE [LARGE SCALE GENOMIC DNA]</scope>
    <source>
        <strain evidence="2 3">XHU 5031</strain>
    </source>
</reference>
<dbReference type="PANTHER" id="PTHR46889">
    <property type="entry name" value="TRANSPOSASE INSF FOR INSERTION SEQUENCE IS3B-RELATED"/>
    <property type="match status" value="1"/>
</dbReference>
<accession>A0ABS3I3W5</accession>
<keyword evidence="3" id="KW-1185">Reference proteome</keyword>
<dbReference type="RefSeq" id="WP_207273633.1">
    <property type="nucleotide sequence ID" value="NZ_JAFMPK010000015.1"/>
</dbReference>
<dbReference type="Proteomes" id="UP000664617">
    <property type="component" value="Unassembled WGS sequence"/>
</dbReference>
<gene>
    <name evidence="2" type="ORF">J0911_01500</name>
</gene>
<feature type="non-terminal residue" evidence="2">
    <location>
        <position position="199"/>
    </location>
</feature>
<evidence type="ECO:0000313" key="3">
    <source>
        <dbReference type="Proteomes" id="UP000664617"/>
    </source>
</evidence>
<dbReference type="InterPro" id="IPR050900">
    <property type="entry name" value="Transposase_IS3/IS150/IS904"/>
</dbReference>
<reference evidence="3" key="2">
    <citation type="submission" date="2023-07" db="EMBL/GenBank/DDBJ databases">
        <title>Myceligenerans salitolerans sp. nov., a halotolerant actinomycete isolated from a salt lake in Xinjiang, China.</title>
        <authorList>
            <person name="Guan T."/>
        </authorList>
    </citation>
    <scope>NUCLEOTIDE SEQUENCE [LARGE SCALE GENOMIC DNA]</scope>
    <source>
        <strain evidence="3">XHU 5031</strain>
    </source>
</reference>
<dbReference type="InterPro" id="IPR012337">
    <property type="entry name" value="RNaseH-like_sf"/>
</dbReference>
<evidence type="ECO:0000259" key="1">
    <source>
        <dbReference type="PROSITE" id="PS50994"/>
    </source>
</evidence>
<sequence>MMYPLVRELAEAGIPVTVTCRVLGLARQPYYRWLAHPVTDAELTAAYRAHALFLARQEDPEFGYRLLNDEAADAGVVMCERTAWRLCSQQAWWSRFGKKKAARPRPGPAVYDDLVMRDFTADRLDALWLTDITEHPTAEGKVYLCAVKDVFSGRIVGYSIDSRMKSRLAVTAIENAVAMRKAAGHDPAGCVVHSDRGSQ</sequence>
<dbReference type="InterPro" id="IPR036397">
    <property type="entry name" value="RNaseH_sf"/>
</dbReference>
<dbReference type="SUPFAM" id="SSF53098">
    <property type="entry name" value="Ribonuclease H-like"/>
    <property type="match status" value="1"/>
</dbReference>
<dbReference type="PANTHER" id="PTHR46889:SF5">
    <property type="entry name" value="INTEGRASE PROTEIN"/>
    <property type="match status" value="1"/>
</dbReference>
<dbReference type="EMBL" id="JAFMPK010000015">
    <property type="protein sequence ID" value="MBO0607701.1"/>
    <property type="molecule type" value="Genomic_DNA"/>
</dbReference>
<evidence type="ECO:0000313" key="2">
    <source>
        <dbReference type="EMBL" id="MBO0607701.1"/>
    </source>
</evidence>
<comment type="caution">
    <text evidence="2">The sequence shown here is derived from an EMBL/GenBank/DDBJ whole genome shotgun (WGS) entry which is preliminary data.</text>
</comment>
<organism evidence="2 3">
    <name type="scientific">Myceligenerans salitolerans</name>
    <dbReference type="NCBI Taxonomy" id="1230528"/>
    <lineage>
        <taxon>Bacteria</taxon>
        <taxon>Bacillati</taxon>
        <taxon>Actinomycetota</taxon>
        <taxon>Actinomycetes</taxon>
        <taxon>Micrococcales</taxon>
        <taxon>Promicromonosporaceae</taxon>
        <taxon>Myceligenerans</taxon>
    </lineage>
</organism>
<name>A0ABS3I3W5_9MICO</name>
<proteinExistence type="predicted"/>
<dbReference type="Gene3D" id="3.30.420.10">
    <property type="entry name" value="Ribonuclease H-like superfamily/Ribonuclease H"/>
    <property type="match status" value="1"/>
</dbReference>
<dbReference type="InterPro" id="IPR001584">
    <property type="entry name" value="Integrase_cat-core"/>
</dbReference>